<accession>A0ACB8QI23</accession>
<comment type="caution">
    <text evidence="1">The sequence shown here is derived from an EMBL/GenBank/DDBJ whole genome shotgun (WGS) entry which is preliminary data.</text>
</comment>
<reference evidence="1" key="2">
    <citation type="journal article" date="2022" name="New Phytol.">
        <title>Evolutionary transition to the ectomycorrhizal habit in the genomes of a hyperdiverse lineage of mushroom-forming fungi.</title>
        <authorList>
            <person name="Looney B."/>
            <person name="Miyauchi S."/>
            <person name="Morin E."/>
            <person name="Drula E."/>
            <person name="Courty P.E."/>
            <person name="Kohler A."/>
            <person name="Kuo A."/>
            <person name="LaButti K."/>
            <person name="Pangilinan J."/>
            <person name="Lipzen A."/>
            <person name="Riley R."/>
            <person name="Andreopoulos W."/>
            <person name="He G."/>
            <person name="Johnson J."/>
            <person name="Nolan M."/>
            <person name="Tritt A."/>
            <person name="Barry K.W."/>
            <person name="Grigoriev I.V."/>
            <person name="Nagy L.G."/>
            <person name="Hibbett D."/>
            <person name="Henrissat B."/>
            <person name="Matheny P.B."/>
            <person name="Labbe J."/>
            <person name="Martin F.M."/>
        </authorList>
    </citation>
    <scope>NUCLEOTIDE SEQUENCE</scope>
    <source>
        <strain evidence="1">EC-137</strain>
    </source>
</reference>
<evidence type="ECO:0000313" key="1">
    <source>
        <dbReference type="EMBL" id="KAI0031343.1"/>
    </source>
</evidence>
<dbReference type="Proteomes" id="UP000814128">
    <property type="component" value="Unassembled WGS sequence"/>
</dbReference>
<dbReference type="EMBL" id="MU273583">
    <property type="protein sequence ID" value="KAI0031343.1"/>
    <property type="molecule type" value="Genomic_DNA"/>
</dbReference>
<gene>
    <name evidence="1" type="ORF">K488DRAFT_86887</name>
</gene>
<keyword evidence="2" id="KW-1185">Reference proteome</keyword>
<proteinExistence type="predicted"/>
<evidence type="ECO:0000313" key="2">
    <source>
        <dbReference type="Proteomes" id="UP000814128"/>
    </source>
</evidence>
<name>A0ACB8QI23_9AGAM</name>
<organism evidence="1 2">
    <name type="scientific">Vararia minispora EC-137</name>
    <dbReference type="NCBI Taxonomy" id="1314806"/>
    <lineage>
        <taxon>Eukaryota</taxon>
        <taxon>Fungi</taxon>
        <taxon>Dikarya</taxon>
        <taxon>Basidiomycota</taxon>
        <taxon>Agaricomycotina</taxon>
        <taxon>Agaricomycetes</taxon>
        <taxon>Russulales</taxon>
        <taxon>Lachnocladiaceae</taxon>
        <taxon>Vararia</taxon>
    </lineage>
</organism>
<reference evidence="1" key="1">
    <citation type="submission" date="2021-02" db="EMBL/GenBank/DDBJ databases">
        <authorList>
            <consortium name="DOE Joint Genome Institute"/>
            <person name="Ahrendt S."/>
            <person name="Looney B.P."/>
            <person name="Miyauchi S."/>
            <person name="Morin E."/>
            <person name="Drula E."/>
            <person name="Courty P.E."/>
            <person name="Chicoki N."/>
            <person name="Fauchery L."/>
            <person name="Kohler A."/>
            <person name="Kuo A."/>
            <person name="Labutti K."/>
            <person name="Pangilinan J."/>
            <person name="Lipzen A."/>
            <person name="Riley R."/>
            <person name="Andreopoulos W."/>
            <person name="He G."/>
            <person name="Johnson J."/>
            <person name="Barry K.W."/>
            <person name="Grigoriev I.V."/>
            <person name="Nagy L."/>
            <person name="Hibbett D."/>
            <person name="Henrissat B."/>
            <person name="Matheny P.B."/>
            <person name="Labbe J."/>
            <person name="Martin F."/>
        </authorList>
    </citation>
    <scope>NUCLEOTIDE SEQUENCE</scope>
    <source>
        <strain evidence="1">EC-137</strain>
    </source>
</reference>
<sequence>MPNTRLNSHRSNAGSVHGPDEEAHDASDQMLDTDERTFDTPFPKPHVAHRWLREMTLQTGDFPRYSRRAIIPKELNTIQRYPLDSEYPHWADKDPEDMYPWIPATHPEGQLYFYHADRPIYTEAYLYQKAFRGEIADLLEYLDACIEWFVQRDGENPLGGNRELVVEVGDVDVILPDGTTPINWKYYIVDHDSKSLLWLRNHDVTAYVREYVHGAWSPSHYHYLTQSWYWLHCTFFPTGHRAPLDKEEIRRLAGLLDYAILDGMMSATSTNNFTADELRWMNDIVQHAEKQSEDERGITPELLAAVARMHSWIARWRFINFHGQRGVRLDVRQSVHQVDSQKRKRTLFIRILVLPLFLAPQQYLMELEDIYVDATISLPSWHRYFKKLLDEWDRLATVILTANVSFLAIPDVLQFPNNSPSESPTNNIQPFPPPLRSGPAILSYLSTIVVLGSIMIGLLLARQNRAQTETSTDAAQAQKYLSRQESRFFGFEPLVVLYSLPYALLIWATGLFLAALLYFALLTHDRLTIIVVAAGAGVVSMAIAWCAFAGTRPPEPVQEWTKWAYGSSMKKAEQVGEVFDVFKKHVSVSWAPVQRRIE</sequence>
<protein>
    <submittedName>
        <fullName evidence="1">Uncharacterized protein</fullName>
    </submittedName>
</protein>